<protein>
    <recommendedName>
        <fullName evidence="6">Major facilitator superfamily (MFS) profile domain-containing protein</fullName>
    </recommendedName>
</protein>
<evidence type="ECO:0000256" key="3">
    <source>
        <dbReference type="ARBA" id="ARBA00022989"/>
    </source>
</evidence>
<dbReference type="InterPro" id="IPR005828">
    <property type="entry name" value="MFS_sugar_transport-like"/>
</dbReference>
<dbReference type="GO" id="GO:0022857">
    <property type="term" value="F:transmembrane transporter activity"/>
    <property type="evidence" value="ECO:0007669"/>
    <property type="project" value="InterPro"/>
</dbReference>
<feature type="transmembrane region" description="Helical" evidence="5">
    <location>
        <begin position="223"/>
        <end position="246"/>
    </location>
</feature>
<accession>A0A813R4N8</accession>
<keyword evidence="4 5" id="KW-0472">Membrane</keyword>
<dbReference type="AlphaFoldDB" id="A0A813R4N8"/>
<name>A0A813R4N8_9BILA</name>
<feature type="domain" description="Major facilitator superfamily (MFS) profile" evidence="6">
    <location>
        <begin position="90"/>
        <end position="517"/>
    </location>
</feature>
<evidence type="ECO:0000313" key="9">
    <source>
        <dbReference type="Proteomes" id="UP000663829"/>
    </source>
</evidence>
<dbReference type="PANTHER" id="PTHR24064">
    <property type="entry name" value="SOLUTE CARRIER FAMILY 22 MEMBER"/>
    <property type="match status" value="1"/>
</dbReference>
<dbReference type="InterPro" id="IPR020846">
    <property type="entry name" value="MFS_dom"/>
</dbReference>
<feature type="transmembrane region" description="Helical" evidence="5">
    <location>
        <begin position="20"/>
        <end position="41"/>
    </location>
</feature>
<evidence type="ECO:0000256" key="1">
    <source>
        <dbReference type="ARBA" id="ARBA00004141"/>
    </source>
</evidence>
<keyword evidence="3 5" id="KW-1133">Transmembrane helix</keyword>
<dbReference type="EMBL" id="CAJOBC010000229">
    <property type="protein sequence ID" value="CAF3557727.1"/>
    <property type="molecule type" value="Genomic_DNA"/>
</dbReference>
<evidence type="ECO:0000256" key="4">
    <source>
        <dbReference type="ARBA" id="ARBA00023136"/>
    </source>
</evidence>
<dbReference type="Gene3D" id="1.20.1250.20">
    <property type="entry name" value="MFS general substrate transporter like domains"/>
    <property type="match status" value="1"/>
</dbReference>
<dbReference type="Proteomes" id="UP000663829">
    <property type="component" value="Unassembled WGS sequence"/>
</dbReference>
<dbReference type="Pfam" id="PF00083">
    <property type="entry name" value="Sugar_tr"/>
    <property type="match status" value="1"/>
</dbReference>
<keyword evidence="9" id="KW-1185">Reference proteome</keyword>
<feature type="transmembrane region" description="Helical" evidence="5">
    <location>
        <begin position="429"/>
        <end position="452"/>
    </location>
</feature>
<evidence type="ECO:0000313" key="7">
    <source>
        <dbReference type="EMBL" id="CAF0775199.1"/>
    </source>
</evidence>
<dbReference type="InterPro" id="IPR036259">
    <property type="entry name" value="MFS_trans_sf"/>
</dbReference>
<organism evidence="7 9">
    <name type="scientific">Didymodactylos carnosus</name>
    <dbReference type="NCBI Taxonomy" id="1234261"/>
    <lineage>
        <taxon>Eukaryota</taxon>
        <taxon>Metazoa</taxon>
        <taxon>Spiralia</taxon>
        <taxon>Gnathifera</taxon>
        <taxon>Rotifera</taxon>
        <taxon>Eurotatoria</taxon>
        <taxon>Bdelloidea</taxon>
        <taxon>Philodinida</taxon>
        <taxon>Philodinidae</taxon>
        <taxon>Didymodactylos</taxon>
    </lineage>
</organism>
<evidence type="ECO:0000256" key="5">
    <source>
        <dbReference type="SAM" id="Phobius"/>
    </source>
</evidence>
<comment type="subcellular location">
    <subcellularLocation>
        <location evidence="1">Membrane</location>
        <topology evidence="1">Multi-pass membrane protein</topology>
    </subcellularLocation>
</comment>
<dbReference type="PROSITE" id="PS50850">
    <property type="entry name" value="MFS"/>
    <property type="match status" value="1"/>
</dbReference>
<feature type="transmembrane region" description="Helical" evidence="5">
    <location>
        <begin position="324"/>
        <end position="348"/>
    </location>
</feature>
<evidence type="ECO:0000259" key="6">
    <source>
        <dbReference type="PROSITE" id="PS50850"/>
    </source>
</evidence>
<comment type="caution">
    <text evidence="7">The sequence shown here is derived from an EMBL/GenBank/DDBJ whole genome shotgun (WGS) entry which is preliminary data.</text>
</comment>
<dbReference type="GO" id="GO:0016020">
    <property type="term" value="C:membrane"/>
    <property type="evidence" value="ECO:0007669"/>
    <property type="project" value="UniProtKB-SubCell"/>
</dbReference>
<dbReference type="SUPFAM" id="SSF103473">
    <property type="entry name" value="MFS general substrate transporter"/>
    <property type="match status" value="1"/>
</dbReference>
<dbReference type="OrthoDB" id="3936150at2759"/>
<feature type="transmembrane region" description="Helical" evidence="5">
    <location>
        <begin position="144"/>
        <end position="168"/>
    </location>
</feature>
<evidence type="ECO:0000256" key="2">
    <source>
        <dbReference type="ARBA" id="ARBA00022692"/>
    </source>
</evidence>
<feature type="transmembrane region" description="Helical" evidence="5">
    <location>
        <begin position="368"/>
        <end position="389"/>
    </location>
</feature>
<feature type="transmembrane region" description="Helical" evidence="5">
    <location>
        <begin position="252"/>
        <end position="270"/>
    </location>
</feature>
<feature type="transmembrane region" description="Helical" evidence="5">
    <location>
        <begin position="493"/>
        <end position="512"/>
    </location>
</feature>
<dbReference type="EMBL" id="CAJNOQ010000229">
    <property type="protein sequence ID" value="CAF0775199.1"/>
    <property type="molecule type" value="Genomic_DNA"/>
</dbReference>
<feature type="transmembrane region" description="Helical" evidence="5">
    <location>
        <begin position="188"/>
        <end position="211"/>
    </location>
</feature>
<keyword evidence="2 5" id="KW-0812">Transmembrane</keyword>
<proteinExistence type="predicted"/>
<evidence type="ECO:0000313" key="8">
    <source>
        <dbReference type="EMBL" id="CAF3557727.1"/>
    </source>
</evidence>
<feature type="transmembrane region" description="Helical" evidence="5">
    <location>
        <begin position="396"/>
        <end position="417"/>
    </location>
</feature>
<gene>
    <name evidence="7" type="ORF">GPM918_LOCUS2153</name>
    <name evidence="8" type="ORF">SRO942_LOCUS2153</name>
</gene>
<sequence>MTYDDFLHTVGSFGKYQKVKYFVICLSYTLPPIMVYTWSFAAASPEFRCKIPDSNVEDIFTNDQYKNFYQPNVDYCKVNKTAISVKECQRCYIKTPPSLRDNNNAEVQSCQNYVFDRKYYKNTLVEEWTMVCDRVFYRSLVQNIFFVGYMVGSIVFGILADNFILMTFSGFLCAFFPQKRLGFWPSYIGYTIGRFLLACATRGISVSGFVLGSELVGPDKKLFTGIVIEYFFAFGQFILVFFAYFIRTWRTLSWSLSIFTIPFLFFYFFLPESPRWMVSKGKFVEAEKLLRRIAVINKRNFDRDAFEQLKIEQEKSMKNTAEQVGVLSLFRSKIMCIISINLFFQWLVQNLVFYGVSQNTGSWPFDPYLNFAASAFVELLSYIVVHLILNRVGRKIPYCGSVVLFGIVALTAIPVNLLMLKDSASQKTMIFIINVVLKFLASFSYAIIYIYANELFPTRVRNTGMGICSMVARIGAIIGTTCNDLLARIWTEFPIVLYGIVSLIAAILALMFPETLNKPLPQSIEDVERMGLACIRIRGVRQAQTGNTTVRIEGENEDSLLREQLKSNIDDNEL</sequence>
<reference evidence="7" key="1">
    <citation type="submission" date="2021-02" db="EMBL/GenBank/DDBJ databases">
        <authorList>
            <person name="Nowell W R."/>
        </authorList>
    </citation>
    <scope>NUCLEOTIDE SEQUENCE</scope>
</reference>
<dbReference type="Proteomes" id="UP000681722">
    <property type="component" value="Unassembled WGS sequence"/>
</dbReference>